<dbReference type="EMBL" id="JXJN01022319">
    <property type="status" value="NOT_ANNOTATED_CDS"/>
    <property type="molecule type" value="Genomic_DNA"/>
</dbReference>
<dbReference type="InterPro" id="IPR015915">
    <property type="entry name" value="Kelch-typ_b-propeller"/>
</dbReference>
<keyword evidence="1" id="KW-0880">Kelch repeat</keyword>
<reference evidence="3" key="1">
    <citation type="submission" date="2015-01" db="EMBL/GenBank/DDBJ databases">
        <authorList>
            <person name="Aksoy S."/>
            <person name="Warren W."/>
            <person name="Wilson R.K."/>
        </authorList>
    </citation>
    <scope>NUCLEOTIDE SEQUENCE [LARGE SCALE GENOMIC DNA]</scope>
    <source>
        <strain evidence="3">IAEA</strain>
    </source>
</reference>
<name>A0A1B0BXR8_9MUSC</name>
<evidence type="ECO:0000313" key="2">
    <source>
        <dbReference type="EnsemblMetazoa" id="GPPI043680-PA"/>
    </source>
</evidence>
<accession>A0A1B0BXR8</accession>
<dbReference type="InterPro" id="IPR052392">
    <property type="entry name" value="Kelch-BTB_domain-containing"/>
</dbReference>
<dbReference type="AlphaFoldDB" id="A0A1B0BXR8"/>
<dbReference type="Proteomes" id="UP000092460">
    <property type="component" value="Unassembled WGS sequence"/>
</dbReference>
<dbReference type="PANTHER" id="PTHR46375">
    <property type="entry name" value="KELCH REPEAT AND BTB DOMAIN-CONTAINING PROTEIN 13-RELATED"/>
    <property type="match status" value="1"/>
</dbReference>
<evidence type="ECO:0008006" key="4">
    <source>
        <dbReference type="Google" id="ProtNLM"/>
    </source>
</evidence>
<evidence type="ECO:0000256" key="1">
    <source>
        <dbReference type="ARBA" id="ARBA00022441"/>
    </source>
</evidence>
<dbReference type="Gene3D" id="2.120.10.80">
    <property type="entry name" value="Kelch-type beta propeller"/>
    <property type="match status" value="1"/>
</dbReference>
<dbReference type="EnsemblMetazoa" id="GPPI043680-RA">
    <property type="protein sequence ID" value="GPPI043680-PA"/>
    <property type="gene ID" value="GPPI043680"/>
</dbReference>
<organism evidence="2 3">
    <name type="scientific">Glossina palpalis gambiensis</name>
    <dbReference type="NCBI Taxonomy" id="67801"/>
    <lineage>
        <taxon>Eukaryota</taxon>
        <taxon>Metazoa</taxon>
        <taxon>Ecdysozoa</taxon>
        <taxon>Arthropoda</taxon>
        <taxon>Hexapoda</taxon>
        <taxon>Insecta</taxon>
        <taxon>Pterygota</taxon>
        <taxon>Neoptera</taxon>
        <taxon>Endopterygota</taxon>
        <taxon>Diptera</taxon>
        <taxon>Brachycera</taxon>
        <taxon>Muscomorpha</taxon>
        <taxon>Hippoboscoidea</taxon>
        <taxon>Glossinidae</taxon>
        <taxon>Glossina</taxon>
    </lineage>
</organism>
<dbReference type="Pfam" id="PF01344">
    <property type="entry name" value="Kelch_1"/>
    <property type="match status" value="1"/>
</dbReference>
<dbReference type="STRING" id="67801.A0A1B0BXR8"/>
<dbReference type="InterPro" id="IPR006652">
    <property type="entry name" value="Kelch_1"/>
</dbReference>
<evidence type="ECO:0000313" key="3">
    <source>
        <dbReference type="Proteomes" id="UP000092460"/>
    </source>
</evidence>
<dbReference type="VEuPathDB" id="VectorBase:GPPI043680"/>
<sequence length="156" mass="17734">MNNARHGFGICTYNDLIYVVGGYQTFTVESYNPSTNKWHLCQAISGTNEGFNRATVAENSIYSLAQVTNRNNALCRFDSRDGKWYNLNEMPGISDPYELVSYARTLFAIRRDDCKPFDIQVNKWEPMPHMLSNRYNFAAVIAAKDVYVLGGKHSSL</sequence>
<reference evidence="2" key="2">
    <citation type="submission" date="2020-05" db="UniProtKB">
        <authorList>
            <consortium name="EnsemblMetazoa"/>
        </authorList>
    </citation>
    <scope>IDENTIFICATION</scope>
    <source>
        <strain evidence="2">IAEA</strain>
    </source>
</reference>
<dbReference type="PANTHER" id="PTHR46375:SF3">
    <property type="entry name" value="KELCH REPEAT AND BTB DOMAIN-CONTAINING PROTEIN 13"/>
    <property type="match status" value="1"/>
</dbReference>
<keyword evidence="3" id="KW-1185">Reference proteome</keyword>
<proteinExistence type="predicted"/>
<dbReference type="SUPFAM" id="SSF117281">
    <property type="entry name" value="Kelch motif"/>
    <property type="match status" value="1"/>
</dbReference>
<protein>
    <recommendedName>
        <fullName evidence="4">Kelch-like protein diablo</fullName>
    </recommendedName>
</protein>